<dbReference type="AlphaFoldDB" id="A0A9W8GT88"/>
<dbReference type="Proteomes" id="UP001140011">
    <property type="component" value="Unassembled WGS sequence"/>
</dbReference>
<accession>A0A9W8GT88</accession>
<evidence type="ECO:0000313" key="2">
    <source>
        <dbReference type="EMBL" id="KAJ2749388.1"/>
    </source>
</evidence>
<feature type="compositionally biased region" description="Basic residues" evidence="1">
    <location>
        <begin position="1"/>
        <end position="18"/>
    </location>
</feature>
<dbReference type="EMBL" id="JANBUH010000799">
    <property type="protein sequence ID" value="KAJ2749388.1"/>
    <property type="molecule type" value="Genomic_DNA"/>
</dbReference>
<evidence type="ECO:0008006" key="4">
    <source>
        <dbReference type="Google" id="ProtNLM"/>
    </source>
</evidence>
<reference evidence="2" key="1">
    <citation type="submission" date="2022-07" db="EMBL/GenBank/DDBJ databases">
        <title>Phylogenomic reconstructions and comparative analyses of Kickxellomycotina fungi.</title>
        <authorList>
            <person name="Reynolds N.K."/>
            <person name="Stajich J.E."/>
            <person name="Barry K."/>
            <person name="Grigoriev I.V."/>
            <person name="Crous P."/>
            <person name="Smith M.E."/>
        </authorList>
    </citation>
    <scope>NUCLEOTIDE SEQUENCE</scope>
    <source>
        <strain evidence="2">BCRC 34297</strain>
    </source>
</reference>
<evidence type="ECO:0000313" key="3">
    <source>
        <dbReference type="Proteomes" id="UP001140011"/>
    </source>
</evidence>
<keyword evidence="3" id="KW-1185">Reference proteome</keyword>
<protein>
    <recommendedName>
        <fullName evidence="4">F-box domain-containing protein</fullName>
    </recommendedName>
</protein>
<comment type="caution">
    <text evidence="2">The sequence shown here is derived from an EMBL/GenBank/DDBJ whole genome shotgun (WGS) entry which is preliminary data.</text>
</comment>
<name>A0A9W8GT88_9FUNG</name>
<sequence>MTTSNKQKRERQKRRLQQQKKQQQLHVDQGSAAVPRVEPHVVILRLVFAYLSPKPLLGSFGTQLLEHLTSLQKVASVNRQWRSVALPMFYDVATVVFVEPHVYTAGIGGHYFDDDEIKILSNVRLIRDVGQVDNISEMRIVLQGVLLEVSELTRMLEYSGIGEFVWVNVERLQFDALQYTSGYPLKPKGRVGVDLDLLNKLLSQALPSLREISFGGFNTHNQYGGVPIKQLIVERLYGPTPLRVLKSESDFLLNLQNHGGQRSNTPLELERLCINCKDPSPSSIADLPYVLASKLVELSFTSSSVDTIWNAFMPDDGRRGLVFSNLQSLNLTFTLIEALVRVLPLFNMREPPLYLSSMKFGKPHFPVLTSIDIRWFPQDLCRFLTLFAASPISKLTICGVKHRMPEQLILSQFRSLRSLSMLYYDDKLTGGLGYADASLRRVFATTTANLRHFMLATTTSGLIQSHIRAPMFAKSLVTLTLGGDITLREVELLLPMFPNLQKLRLSATICPPIPSSAMVVQECRALNTPRPLSSLNKSLRLLRAEHLKHFTPVPDWKSTRIIPLGKATEELVYRGLLLKLVTRLPLLNTLQVSDISLGAVEDCIHALAESDIAPQCVSHLQRLRLMTLGH</sequence>
<evidence type="ECO:0000256" key="1">
    <source>
        <dbReference type="SAM" id="MobiDB-lite"/>
    </source>
</evidence>
<proteinExistence type="predicted"/>
<dbReference type="OrthoDB" id="5535442at2759"/>
<organism evidence="2 3">
    <name type="scientific">Coemansia pectinata</name>
    <dbReference type="NCBI Taxonomy" id="1052879"/>
    <lineage>
        <taxon>Eukaryota</taxon>
        <taxon>Fungi</taxon>
        <taxon>Fungi incertae sedis</taxon>
        <taxon>Zoopagomycota</taxon>
        <taxon>Kickxellomycotina</taxon>
        <taxon>Kickxellomycetes</taxon>
        <taxon>Kickxellales</taxon>
        <taxon>Kickxellaceae</taxon>
        <taxon>Coemansia</taxon>
    </lineage>
</organism>
<gene>
    <name evidence="2" type="ORF">GGI19_005687</name>
</gene>
<feature type="region of interest" description="Disordered" evidence="1">
    <location>
        <begin position="1"/>
        <end position="31"/>
    </location>
</feature>